<name>A0A9P8WH46_9HYPO</name>
<comment type="caution">
    <text evidence="12">The sequence shown here is derived from an EMBL/GenBank/DDBJ whole genome shotgun (WGS) entry which is preliminary data.</text>
</comment>
<gene>
    <name evidence="10" type="primary">TRM5</name>
    <name evidence="12" type="ORF">B0T10DRAFT_125809</name>
</gene>
<keyword evidence="6 10" id="KW-0819">tRNA processing</keyword>
<evidence type="ECO:0000256" key="6">
    <source>
        <dbReference type="ARBA" id="ARBA00022694"/>
    </source>
</evidence>
<comment type="subunit">
    <text evidence="10">Monomer.</text>
</comment>
<feature type="domain" description="SAM-dependent methyltransferase TRM5/TYW2-type" evidence="11">
    <location>
        <begin position="139"/>
        <end position="449"/>
    </location>
</feature>
<evidence type="ECO:0000256" key="2">
    <source>
        <dbReference type="ARBA" id="ARBA00022490"/>
    </source>
</evidence>
<dbReference type="Pfam" id="PF02475">
    <property type="entry name" value="TRM5-TYW2_MTfase"/>
    <property type="match status" value="1"/>
</dbReference>
<dbReference type="Gene3D" id="3.30.300.110">
    <property type="entry name" value="Met-10+ protein-like domains"/>
    <property type="match status" value="1"/>
</dbReference>
<comment type="similarity">
    <text evidence="1">Belongs to the class I-like SAM-binding methyltransferase superfamily. TRM5/TYW2 family.</text>
</comment>
<dbReference type="EMBL" id="JAGPYM010000002">
    <property type="protein sequence ID" value="KAH6898991.1"/>
    <property type="molecule type" value="Genomic_DNA"/>
</dbReference>
<keyword evidence="13" id="KW-1185">Reference proteome</keyword>
<dbReference type="GO" id="GO:0070901">
    <property type="term" value="P:mitochondrial tRNA methylation"/>
    <property type="evidence" value="ECO:0007669"/>
    <property type="project" value="TreeGrafter"/>
</dbReference>
<dbReference type="GO" id="GO:0052906">
    <property type="term" value="F:tRNA (guanine(37)-N1)-methyltransferase activity"/>
    <property type="evidence" value="ECO:0007669"/>
    <property type="project" value="UniProtKB-UniRule"/>
</dbReference>
<feature type="binding site" evidence="10">
    <location>
        <position position="230"/>
    </location>
    <ligand>
        <name>S-adenosyl-L-methionine</name>
        <dbReference type="ChEBI" id="CHEBI:59789"/>
    </ligand>
</feature>
<comment type="similarity">
    <text evidence="10">Belongs to the TRM5 / TYW2 family.</text>
</comment>
<dbReference type="PANTHER" id="PTHR23245">
    <property type="entry name" value="TRNA METHYLTRANSFERASE"/>
    <property type="match status" value="1"/>
</dbReference>
<keyword evidence="4 10" id="KW-0808">Transferase</keyword>
<dbReference type="InterPro" id="IPR056743">
    <property type="entry name" value="TRM5-TYW2-like_MTfase"/>
</dbReference>
<keyword evidence="8 10" id="KW-0539">Nucleus</keyword>
<evidence type="ECO:0000256" key="10">
    <source>
        <dbReference type="HAMAP-Rule" id="MF_03152"/>
    </source>
</evidence>
<evidence type="ECO:0000313" key="13">
    <source>
        <dbReference type="Proteomes" id="UP000777438"/>
    </source>
</evidence>
<keyword evidence="2 10" id="KW-0963">Cytoplasm</keyword>
<keyword evidence="3 10" id="KW-0489">Methyltransferase</keyword>
<dbReference type="Pfam" id="PF25133">
    <property type="entry name" value="TYW2_N_2"/>
    <property type="match status" value="1"/>
</dbReference>
<dbReference type="InterPro" id="IPR029063">
    <property type="entry name" value="SAM-dependent_MTases_sf"/>
</dbReference>
<evidence type="ECO:0000256" key="5">
    <source>
        <dbReference type="ARBA" id="ARBA00022691"/>
    </source>
</evidence>
<protein>
    <recommendedName>
        <fullName evidence="10">tRNA (guanine(37)-N1)-methyltransferase</fullName>
        <ecNumber evidence="10">2.1.1.228</ecNumber>
    </recommendedName>
    <alternativeName>
        <fullName evidence="10">M1G-methyltransferase</fullName>
    </alternativeName>
    <alternativeName>
        <fullName evidence="10">tRNA [GM37] methyltransferase</fullName>
    </alternativeName>
    <alternativeName>
        <fullName evidence="10">tRNA methyltransferase 5</fullName>
    </alternativeName>
</protein>
<comment type="catalytic activity">
    <reaction evidence="9 10">
        <text>guanosine(37) in tRNA + S-adenosyl-L-methionine = N(1)-methylguanosine(37) in tRNA + S-adenosyl-L-homocysteine + H(+)</text>
        <dbReference type="Rhea" id="RHEA:36899"/>
        <dbReference type="Rhea" id="RHEA-COMP:10145"/>
        <dbReference type="Rhea" id="RHEA-COMP:10147"/>
        <dbReference type="ChEBI" id="CHEBI:15378"/>
        <dbReference type="ChEBI" id="CHEBI:57856"/>
        <dbReference type="ChEBI" id="CHEBI:59789"/>
        <dbReference type="ChEBI" id="CHEBI:73542"/>
        <dbReference type="ChEBI" id="CHEBI:74269"/>
        <dbReference type="EC" id="2.1.1.228"/>
    </reaction>
</comment>
<keyword evidence="7 10" id="KW-0496">Mitochondrion</keyword>
<dbReference type="OrthoDB" id="408788at2759"/>
<dbReference type="Proteomes" id="UP000777438">
    <property type="component" value="Unassembled WGS sequence"/>
</dbReference>
<accession>A0A9P8WH46</accession>
<evidence type="ECO:0000256" key="7">
    <source>
        <dbReference type="ARBA" id="ARBA00023128"/>
    </source>
</evidence>
<dbReference type="PANTHER" id="PTHR23245:SF36">
    <property type="entry name" value="TRNA (GUANINE(37)-N1)-METHYLTRANSFERASE"/>
    <property type="match status" value="1"/>
</dbReference>
<dbReference type="GO" id="GO:0005634">
    <property type="term" value="C:nucleus"/>
    <property type="evidence" value="ECO:0007669"/>
    <property type="project" value="UniProtKB-SubCell"/>
</dbReference>
<dbReference type="Gene3D" id="3.40.50.150">
    <property type="entry name" value="Vaccinia Virus protein VP39"/>
    <property type="match status" value="1"/>
</dbReference>
<dbReference type="FunFam" id="3.30.300.110:FF:000001">
    <property type="entry name" value="tRNA (guanine(37)-N1)-methyltransferase"/>
    <property type="match status" value="1"/>
</dbReference>
<dbReference type="InterPro" id="IPR025792">
    <property type="entry name" value="tRNA_Gua_MeTrfase_euk"/>
</dbReference>
<dbReference type="GO" id="GO:0002939">
    <property type="term" value="P:tRNA N1-guanine methylation"/>
    <property type="evidence" value="ECO:0007669"/>
    <property type="project" value="TreeGrafter"/>
</dbReference>
<dbReference type="InterPro" id="IPR030382">
    <property type="entry name" value="MeTrfase_TRM5/TYW2"/>
</dbReference>
<sequence>MNLFRAPAAVRAAKTLDRALFSNTLNAAAASVRENKLLSRYRKELEKTNEILFLEKFNPILPDPDPARASQGKKCIVLAPRIKSSLPETWSPALRAASEAGDLNIIPYDLEVGYDLWTYMDVLKAVLPEDLHDEIPSGFNTVGHVAHLNIRSQYLPYKNLIAEVLLDKNPHLKTVINKVDNVGAENEFRTFAYEVLAGPDDLNVEVTEAGCIFKFDYSKVYWNSKLDTEHKRITALFKPGEVVADVMAGIGPFAVPAGKKGVFVWANDKNPESFRYLEQAVLKNKATEYVKPFNVDGHEFIKQAADLVLEASQRGDVAIVKPPRQSRNSTAPPPKPIKVPVPPTISHFVMNLPASAIEFLHNYRGLYHGHEELFAPHTDAKLPLIHAHCFSVKADDETPLLDICQRIEKEIGVLLKPGDAEVEGEVLIYDVRDVAPAKRMFCATFRLPREVAFAPRA</sequence>
<reference evidence="12 13" key="1">
    <citation type="journal article" date="2021" name="Nat. Commun.">
        <title>Genetic determinants of endophytism in the Arabidopsis root mycobiome.</title>
        <authorList>
            <person name="Mesny F."/>
            <person name="Miyauchi S."/>
            <person name="Thiergart T."/>
            <person name="Pickel B."/>
            <person name="Atanasova L."/>
            <person name="Karlsson M."/>
            <person name="Huettel B."/>
            <person name="Barry K.W."/>
            <person name="Haridas S."/>
            <person name="Chen C."/>
            <person name="Bauer D."/>
            <person name="Andreopoulos W."/>
            <person name="Pangilinan J."/>
            <person name="LaButti K."/>
            <person name="Riley R."/>
            <person name="Lipzen A."/>
            <person name="Clum A."/>
            <person name="Drula E."/>
            <person name="Henrissat B."/>
            <person name="Kohler A."/>
            <person name="Grigoriev I.V."/>
            <person name="Martin F.M."/>
            <person name="Hacquard S."/>
        </authorList>
    </citation>
    <scope>NUCLEOTIDE SEQUENCE [LARGE SCALE GENOMIC DNA]</scope>
    <source>
        <strain evidence="12 13">MPI-CAGE-CH-0241</strain>
    </source>
</reference>
<evidence type="ECO:0000256" key="4">
    <source>
        <dbReference type="ARBA" id="ARBA00022679"/>
    </source>
</evidence>
<keyword evidence="5 10" id="KW-0949">S-adenosyl-L-methionine</keyword>
<evidence type="ECO:0000256" key="8">
    <source>
        <dbReference type="ARBA" id="ARBA00023242"/>
    </source>
</evidence>
<evidence type="ECO:0000256" key="1">
    <source>
        <dbReference type="ARBA" id="ARBA00009775"/>
    </source>
</evidence>
<evidence type="ECO:0000256" key="9">
    <source>
        <dbReference type="ARBA" id="ARBA00047783"/>
    </source>
</evidence>
<comment type="subcellular location">
    <subcellularLocation>
        <location evidence="10">Mitochondrion matrix</location>
    </subcellularLocation>
    <subcellularLocation>
        <location evidence="10">Nucleus</location>
    </subcellularLocation>
    <subcellularLocation>
        <location evidence="10">Cytoplasm</location>
    </subcellularLocation>
    <text evidence="10">Predominantly in the mitochondria and in the nucleus.</text>
</comment>
<proteinExistence type="inferred from homology"/>
<feature type="binding site" evidence="10">
    <location>
        <begin position="296"/>
        <end position="297"/>
    </location>
    <ligand>
        <name>S-adenosyl-L-methionine</name>
        <dbReference type="ChEBI" id="CHEBI:59789"/>
    </ligand>
</feature>
<comment type="caution">
    <text evidence="10">Lacks conserved residue(s) required for the propagation of feature annotation.</text>
</comment>
<dbReference type="SUPFAM" id="SSF53335">
    <property type="entry name" value="S-adenosyl-L-methionine-dependent methyltransferases"/>
    <property type="match status" value="1"/>
</dbReference>
<feature type="binding site" evidence="10">
    <location>
        <position position="351"/>
    </location>
    <ligand>
        <name>S-adenosyl-L-methionine</name>
        <dbReference type="ChEBI" id="CHEBI:59789"/>
    </ligand>
</feature>
<dbReference type="PROSITE" id="PS51684">
    <property type="entry name" value="SAM_MT_TRM5_TYW2"/>
    <property type="match status" value="1"/>
</dbReference>
<organism evidence="12 13">
    <name type="scientific">Thelonectria olida</name>
    <dbReference type="NCBI Taxonomy" id="1576542"/>
    <lineage>
        <taxon>Eukaryota</taxon>
        <taxon>Fungi</taxon>
        <taxon>Dikarya</taxon>
        <taxon>Ascomycota</taxon>
        <taxon>Pezizomycotina</taxon>
        <taxon>Sordariomycetes</taxon>
        <taxon>Hypocreomycetidae</taxon>
        <taxon>Hypocreales</taxon>
        <taxon>Nectriaceae</taxon>
        <taxon>Thelonectria</taxon>
    </lineage>
</organism>
<dbReference type="HAMAP" id="MF_03152">
    <property type="entry name" value="TRM5"/>
    <property type="match status" value="1"/>
</dbReference>
<evidence type="ECO:0000256" key="3">
    <source>
        <dbReference type="ARBA" id="ARBA00022603"/>
    </source>
</evidence>
<evidence type="ECO:0000313" key="12">
    <source>
        <dbReference type="EMBL" id="KAH6898991.1"/>
    </source>
</evidence>
<dbReference type="EC" id="2.1.1.228" evidence="10"/>
<evidence type="ECO:0000259" key="11">
    <source>
        <dbReference type="PROSITE" id="PS51684"/>
    </source>
</evidence>
<dbReference type="AlphaFoldDB" id="A0A9P8WH46"/>
<dbReference type="GO" id="GO:0005759">
    <property type="term" value="C:mitochondrial matrix"/>
    <property type="evidence" value="ECO:0007669"/>
    <property type="project" value="UniProtKB-SubCell"/>
</dbReference>
<comment type="function">
    <text evidence="10">Specifically methylates the N1 position of guanosine-37 in various cytoplasmic and mitochondrial tRNAs. Methylation is not dependent on the nature of the nucleoside 5' of the target nucleoside. This is the first step in the biosynthesis of wybutosine (yW), a modified base adjacent to the anticodon of tRNAs and required for accurate decoding.</text>
</comment>
<dbReference type="InterPro" id="IPR056744">
    <property type="entry name" value="TRM5/TYW2-like_N"/>
</dbReference>